<accession>X0VT09</accession>
<protein>
    <submittedName>
        <fullName evidence="1">Uncharacterized protein</fullName>
    </submittedName>
</protein>
<sequence>TFDSSTNTDIPCIFANNVLPDWLESSITKTINYYRVTPINGGLEYGQLSYSVSCRANNSPDAETIQEAVFDALNRQQSSTDGFFICTALPVIPPADSTDNYNAPVEVQIKTR</sequence>
<dbReference type="AlphaFoldDB" id="X0VT09"/>
<reference evidence="1" key="1">
    <citation type="journal article" date="2014" name="Front. Microbiol.">
        <title>High frequency of phylogenetically diverse reductive dehalogenase-homologous genes in deep subseafloor sedimentary metagenomes.</title>
        <authorList>
            <person name="Kawai M."/>
            <person name="Futagami T."/>
            <person name="Toyoda A."/>
            <person name="Takaki Y."/>
            <person name="Nishi S."/>
            <person name="Hori S."/>
            <person name="Arai W."/>
            <person name="Tsubouchi T."/>
            <person name="Morono Y."/>
            <person name="Uchiyama I."/>
            <person name="Ito T."/>
            <person name="Fujiyama A."/>
            <person name="Inagaki F."/>
            <person name="Takami H."/>
        </authorList>
    </citation>
    <scope>NUCLEOTIDE SEQUENCE</scope>
    <source>
        <strain evidence="1">Expedition CK06-06</strain>
    </source>
</reference>
<organism evidence="1">
    <name type="scientific">marine sediment metagenome</name>
    <dbReference type="NCBI Taxonomy" id="412755"/>
    <lineage>
        <taxon>unclassified sequences</taxon>
        <taxon>metagenomes</taxon>
        <taxon>ecological metagenomes</taxon>
    </lineage>
</organism>
<gene>
    <name evidence="1" type="ORF">S01H1_42063</name>
</gene>
<feature type="non-terminal residue" evidence="1">
    <location>
        <position position="1"/>
    </location>
</feature>
<dbReference type="EMBL" id="BARS01026710">
    <property type="protein sequence ID" value="GAG03676.1"/>
    <property type="molecule type" value="Genomic_DNA"/>
</dbReference>
<evidence type="ECO:0000313" key="1">
    <source>
        <dbReference type="EMBL" id="GAG03676.1"/>
    </source>
</evidence>
<proteinExistence type="predicted"/>
<name>X0VT09_9ZZZZ</name>
<comment type="caution">
    <text evidence="1">The sequence shown here is derived from an EMBL/GenBank/DDBJ whole genome shotgun (WGS) entry which is preliminary data.</text>
</comment>